<keyword evidence="4" id="KW-1185">Reference proteome</keyword>
<name>A0A8C4QIN1_EPTBU</name>
<evidence type="ECO:0000256" key="1">
    <source>
        <dbReference type="SAM" id="Phobius"/>
    </source>
</evidence>
<dbReference type="AlphaFoldDB" id="A0A8C4QIN1"/>
<evidence type="ECO:0000313" key="3">
    <source>
        <dbReference type="Ensembl" id="ENSEBUP00000015934.1"/>
    </source>
</evidence>
<dbReference type="SUPFAM" id="SSF48726">
    <property type="entry name" value="Immunoglobulin"/>
    <property type="match status" value="1"/>
</dbReference>
<sequence>MFINNSLNNSQCVLVFSDAQHTQAVEEKSVFVRVGDAVTLPCLFNRSLWEEGARMGWSRYRRNAHKIFQLHKDFPNKKSTLSASNNNMNITGLGVKEGDFPLFISPVRFDDYGRFTCFYRKFSNPKQTILVVELITAEVLLHWYAWTLILHLILYL</sequence>
<dbReference type="Ensembl" id="ENSEBUT00000016510.1">
    <property type="protein sequence ID" value="ENSEBUP00000015934.1"/>
    <property type="gene ID" value="ENSEBUG00000010020.1"/>
</dbReference>
<dbReference type="PROSITE" id="PS50835">
    <property type="entry name" value="IG_LIKE"/>
    <property type="match status" value="1"/>
</dbReference>
<dbReference type="GeneTree" id="ENSGT00930000152737"/>
<feature type="domain" description="Ig-like" evidence="2">
    <location>
        <begin position="35"/>
        <end position="117"/>
    </location>
</feature>
<dbReference type="Gene3D" id="2.60.40.10">
    <property type="entry name" value="Immunoglobulins"/>
    <property type="match status" value="1"/>
</dbReference>
<keyword evidence="1" id="KW-0812">Transmembrane</keyword>
<proteinExistence type="predicted"/>
<evidence type="ECO:0000259" key="2">
    <source>
        <dbReference type="PROSITE" id="PS50835"/>
    </source>
</evidence>
<reference evidence="3" key="2">
    <citation type="submission" date="2025-09" db="UniProtKB">
        <authorList>
            <consortium name="Ensembl"/>
        </authorList>
    </citation>
    <scope>IDENTIFICATION</scope>
</reference>
<dbReference type="InterPro" id="IPR013106">
    <property type="entry name" value="Ig_V-set"/>
</dbReference>
<dbReference type="InterPro" id="IPR007110">
    <property type="entry name" value="Ig-like_dom"/>
</dbReference>
<reference evidence="3" key="1">
    <citation type="submission" date="2025-08" db="UniProtKB">
        <authorList>
            <consortium name="Ensembl"/>
        </authorList>
    </citation>
    <scope>IDENTIFICATION</scope>
</reference>
<protein>
    <recommendedName>
        <fullName evidence="2">Ig-like domain-containing protein</fullName>
    </recommendedName>
</protein>
<dbReference type="InterPro" id="IPR036179">
    <property type="entry name" value="Ig-like_dom_sf"/>
</dbReference>
<accession>A0A8C4QIN1</accession>
<organism evidence="3 4">
    <name type="scientific">Eptatretus burgeri</name>
    <name type="common">Inshore hagfish</name>
    <dbReference type="NCBI Taxonomy" id="7764"/>
    <lineage>
        <taxon>Eukaryota</taxon>
        <taxon>Metazoa</taxon>
        <taxon>Chordata</taxon>
        <taxon>Craniata</taxon>
        <taxon>Vertebrata</taxon>
        <taxon>Cyclostomata</taxon>
        <taxon>Myxini</taxon>
        <taxon>Myxiniformes</taxon>
        <taxon>Myxinidae</taxon>
        <taxon>Eptatretinae</taxon>
        <taxon>Eptatretus</taxon>
    </lineage>
</organism>
<dbReference type="InterPro" id="IPR003599">
    <property type="entry name" value="Ig_sub"/>
</dbReference>
<dbReference type="InterPro" id="IPR013783">
    <property type="entry name" value="Ig-like_fold"/>
</dbReference>
<dbReference type="Pfam" id="PF07686">
    <property type="entry name" value="V-set"/>
    <property type="match status" value="1"/>
</dbReference>
<keyword evidence="1" id="KW-0472">Membrane</keyword>
<keyword evidence="1" id="KW-1133">Transmembrane helix</keyword>
<feature type="transmembrane region" description="Helical" evidence="1">
    <location>
        <begin position="129"/>
        <end position="154"/>
    </location>
</feature>
<evidence type="ECO:0000313" key="4">
    <source>
        <dbReference type="Proteomes" id="UP000694388"/>
    </source>
</evidence>
<dbReference type="SMART" id="SM00409">
    <property type="entry name" value="IG"/>
    <property type="match status" value="1"/>
</dbReference>
<dbReference type="Proteomes" id="UP000694388">
    <property type="component" value="Unplaced"/>
</dbReference>